<dbReference type="Gene3D" id="3.30.160.60">
    <property type="entry name" value="Classic Zinc Finger"/>
    <property type="match status" value="1"/>
</dbReference>
<comment type="caution">
    <text evidence="2">The sequence shown here is derived from an EMBL/GenBank/DDBJ whole genome shotgun (WGS) entry which is preliminary data.</text>
</comment>
<dbReference type="Proteomes" id="UP000295188">
    <property type="component" value="Unassembled WGS sequence"/>
</dbReference>
<evidence type="ECO:0000259" key="1">
    <source>
        <dbReference type="Pfam" id="PF14690"/>
    </source>
</evidence>
<name>A0A4R3K7L3_9FIRM</name>
<proteinExistence type="predicted"/>
<evidence type="ECO:0000313" key="3">
    <source>
        <dbReference type="Proteomes" id="UP000295188"/>
    </source>
</evidence>
<organism evidence="2 3">
    <name type="scientific">Pectinatus cerevisiiphilus</name>
    <dbReference type="NCBI Taxonomy" id="86956"/>
    <lineage>
        <taxon>Bacteria</taxon>
        <taxon>Bacillati</taxon>
        <taxon>Bacillota</taxon>
        <taxon>Negativicutes</taxon>
        <taxon>Selenomonadales</taxon>
        <taxon>Selenomonadaceae</taxon>
        <taxon>Pectinatus</taxon>
    </lineage>
</organism>
<reference evidence="2 3" key="1">
    <citation type="submission" date="2019-03" db="EMBL/GenBank/DDBJ databases">
        <title>Genomic Encyclopedia of Type Strains, Phase IV (KMG-IV): sequencing the most valuable type-strain genomes for metagenomic binning, comparative biology and taxonomic classification.</title>
        <authorList>
            <person name="Goeker M."/>
        </authorList>
    </citation>
    <scope>NUCLEOTIDE SEQUENCE [LARGE SCALE GENOMIC DNA]</scope>
    <source>
        <strain evidence="2 3">DSM 20467</strain>
    </source>
</reference>
<dbReference type="PANTHER" id="PTHR33498:SF1">
    <property type="entry name" value="TRANSPOSASE FOR INSERTION SEQUENCE ELEMENT IS1557"/>
    <property type="match status" value="1"/>
</dbReference>
<sequence length="105" mass="12509">MLKENYTIELLNLKGFNVIRTAGKVITICLPVKPHICPQCKNETRKIHDYRLQKVKHLPVAHTSYTILIKKRRYKCPHCNKRFYENNSLLSKYKSIKDPYKILCY</sequence>
<gene>
    <name evidence="2" type="ORF">EDC37_10934</name>
</gene>
<dbReference type="InterPro" id="IPR029261">
    <property type="entry name" value="Transposase_Znf"/>
</dbReference>
<evidence type="ECO:0000313" key="2">
    <source>
        <dbReference type="EMBL" id="TCS78681.1"/>
    </source>
</evidence>
<protein>
    <submittedName>
        <fullName evidence="2">Transposase IS204/IS1001/IS1096/IS1165 family protein</fullName>
    </submittedName>
</protein>
<keyword evidence="3" id="KW-1185">Reference proteome</keyword>
<dbReference type="PANTHER" id="PTHR33498">
    <property type="entry name" value="TRANSPOSASE FOR INSERTION SEQUENCE ELEMENT IS1557"/>
    <property type="match status" value="1"/>
</dbReference>
<dbReference type="OrthoDB" id="1696919at2"/>
<accession>A0A4R3K7L3</accession>
<dbReference type="InterPro" id="IPR047951">
    <property type="entry name" value="Transpos_ISL3"/>
</dbReference>
<dbReference type="EMBL" id="SMAA01000009">
    <property type="protein sequence ID" value="TCS78681.1"/>
    <property type="molecule type" value="Genomic_DNA"/>
</dbReference>
<feature type="domain" description="Transposase IS204/IS1001/IS1096/IS1165 zinc-finger" evidence="1">
    <location>
        <begin position="33"/>
        <end position="79"/>
    </location>
</feature>
<dbReference type="Pfam" id="PF14690">
    <property type="entry name" value="Zn_ribbon_ISL3"/>
    <property type="match status" value="1"/>
</dbReference>
<dbReference type="RefSeq" id="WP_132549624.1">
    <property type="nucleotide sequence ID" value="NZ_SMAA01000009.1"/>
</dbReference>
<dbReference type="AlphaFoldDB" id="A0A4R3K7L3"/>